<dbReference type="InterPro" id="IPR050236">
    <property type="entry name" value="Ser_Thr_kinase_AGC"/>
</dbReference>
<dbReference type="PROSITE" id="PS50011">
    <property type="entry name" value="PROTEIN_KINASE_DOM"/>
    <property type="match status" value="1"/>
</dbReference>
<reference evidence="13" key="1">
    <citation type="submission" date="2021-01" db="UniProtKB">
        <authorList>
            <consortium name="EnsemblMetazoa"/>
        </authorList>
    </citation>
    <scope>IDENTIFICATION</scope>
</reference>
<dbReference type="Pfam" id="PF00069">
    <property type="entry name" value="Pkinase"/>
    <property type="match status" value="1"/>
</dbReference>
<dbReference type="PANTHER" id="PTHR24356">
    <property type="entry name" value="SERINE/THREONINE-PROTEIN KINASE"/>
    <property type="match status" value="1"/>
</dbReference>
<name>A0A7M7J525_VARDE</name>
<dbReference type="OrthoDB" id="6513151at2759"/>
<dbReference type="RefSeq" id="XP_022646982.1">
    <property type="nucleotide sequence ID" value="XM_022791247.1"/>
</dbReference>
<evidence type="ECO:0000256" key="2">
    <source>
        <dbReference type="ARBA" id="ARBA00022148"/>
    </source>
</evidence>
<dbReference type="InterPro" id="IPR036034">
    <property type="entry name" value="PDZ_sf"/>
</dbReference>
<evidence type="ECO:0000256" key="3">
    <source>
        <dbReference type="ARBA" id="ARBA00022527"/>
    </source>
</evidence>
<dbReference type="GeneID" id="111244300"/>
<keyword evidence="3" id="KW-0723">Serine/threonine-protein kinase</keyword>
<dbReference type="KEGG" id="vde:111244300"/>
<sequence>MLHFALGQCVLTYRYVCAWVEKRSLKAVVLRENMVNLITLIHTFGRIDPEVSEPVAEQLQKFICNLEDLDRQLAELSNLPSLNWQSIMSALKTAVQEHKAFLDPRPLADFVPSIDDFTEIKLLGKVAFGAVYKAIFKGDLKVALKVIPQLKFRFDPRDDTPYIDRMIASVVMNHPYICQIYCSFIASAKDQAGLVLDSPTLGTSVTVMEVLDGVDLTERIGKNSSLTANLTQVLMQQCMMAIEHLHLSGCIHRNIKPANIMVMRDGRLKLIDFDESWVCICHTGNQFQMSYFSRTAVEFSGRDKAGTEAYMAPEVHRGKAFGRASDWWSVGIVHFRLAFGRLPFRNQQIVEQIVNKELEWDRFGDGLDGHFTALKNYLFKILAKESRNRLGSRDYSEIFEHPLFADVDWQKLPEQVTWYEELDVAFANRYSIESDEDRQLPGNGVKNDKLCLKGLIDSHRDHVPLMTFSSKLIKKLVTGDTGPNGNDDLVRWRHISDLKKSSDETIGGTTSADKRQKKGPVQVIIQNLTKVSLCGSTRRPVTLRRLLSEDGMHRYIVNEIAKGAKILGEAKLYYGDLVLEIDKISITNLPEHRVDQLLAKRGSPLVLSVAQLNPFRDAGESTFNMSQLLFRYKPMHVNFQGTFMPRKCWRQPQVVHGFTLVVRKVYLAGAAELVCFVDTHEVAMQCIASSGNKDLKRNVKDEKDMVNIYTGDIILAINNTRLEHLIRGNDPEKQIRCLTSSTFLDLDFVPCSPIRVTNLSVDPAFI</sequence>
<proteinExistence type="predicted"/>
<dbReference type="PROSITE" id="PS50106">
    <property type="entry name" value="PDZ"/>
    <property type="match status" value="1"/>
</dbReference>
<organism evidence="13 14">
    <name type="scientific">Varroa destructor</name>
    <name type="common">Honeybee mite</name>
    <dbReference type="NCBI Taxonomy" id="109461"/>
    <lineage>
        <taxon>Eukaryota</taxon>
        <taxon>Metazoa</taxon>
        <taxon>Ecdysozoa</taxon>
        <taxon>Arthropoda</taxon>
        <taxon>Chelicerata</taxon>
        <taxon>Arachnida</taxon>
        <taxon>Acari</taxon>
        <taxon>Parasitiformes</taxon>
        <taxon>Mesostigmata</taxon>
        <taxon>Gamasina</taxon>
        <taxon>Dermanyssoidea</taxon>
        <taxon>Varroidae</taxon>
        <taxon>Varroa</taxon>
    </lineage>
</organism>
<evidence type="ECO:0000256" key="10">
    <source>
        <dbReference type="ARBA" id="ARBA00048679"/>
    </source>
</evidence>
<protein>
    <recommendedName>
        <fullName evidence="2">Serine/threonine-protein kinase greatwall</fullName>
        <ecNumber evidence="1">2.7.11.1</ecNumber>
    </recommendedName>
    <alternativeName>
        <fullName evidence="8">Microtubule-associated serine/threonine-protein kinase-like</fullName>
    </alternativeName>
</protein>
<evidence type="ECO:0000256" key="6">
    <source>
        <dbReference type="ARBA" id="ARBA00022777"/>
    </source>
</evidence>
<keyword evidence="4" id="KW-0808">Transferase</keyword>
<dbReference type="GO" id="GO:0004674">
    <property type="term" value="F:protein serine/threonine kinase activity"/>
    <property type="evidence" value="ECO:0007669"/>
    <property type="project" value="UniProtKB-KW"/>
</dbReference>
<dbReference type="EC" id="2.7.11.1" evidence="1"/>
<feature type="domain" description="PDZ" evidence="12">
    <location>
        <begin position="556"/>
        <end position="613"/>
    </location>
</feature>
<dbReference type="Gene3D" id="1.10.510.10">
    <property type="entry name" value="Transferase(Phosphotransferase) domain 1"/>
    <property type="match status" value="1"/>
</dbReference>
<evidence type="ECO:0000256" key="5">
    <source>
        <dbReference type="ARBA" id="ARBA00022741"/>
    </source>
</evidence>
<evidence type="ECO:0000256" key="1">
    <source>
        <dbReference type="ARBA" id="ARBA00012513"/>
    </source>
</evidence>
<dbReference type="PANTHER" id="PTHR24356:SF1">
    <property type="entry name" value="SERINE_THREONINE-PROTEIN KINASE GREATWALL"/>
    <property type="match status" value="1"/>
</dbReference>
<evidence type="ECO:0000256" key="9">
    <source>
        <dbReference type="ARBA" id="ARBA00047899"/>
    </source>
</evidence>
<dbReference type="InterPro" id="IPR011009">
    <property type="entry name" value="Kinase-like_dom_sf"/>
</dbReference>
<keyword evidence="5" id="KW-0547">Nucleotide-binding</keyword>
<evidence type="ECO:0000313" key="14">
    <source>
        <dbReference type="Proteomes" id="UP000594260"/>
    </source>
</evidence>
<dbReference type="Gene3D" id="3.30.200.20">
    <property type="entry name" value="Phosphorylase Kinase, domain 1"/>
    <property type="match status" value="1"/>
</dbReference>
<evidence type="ECO:0000313" key="13">
    <source>
        <dbReference type="EnsemblMetazoa" id="XP_022646982"/>
    </source>
</evidence>
<keyword evidence="6" id="KW-0418">Kinase</keyword>
<dbReference type="EnsemblMetazoa" id="XM_022791247">
    <property type="protein sequence ID" value="XP_022646982"/>
    <property type="gene ID" value="LOC111244300"/>
</dbReference>
<dbReference type="SUPFAM" id="SSF50156">
    <property type="entry name" value="PDZ domain-like"/>
    <property type="match status" value="1"/>
</dbReference>
<keyword evidence="14" id="KW-1185">Reference proteome</keyword>
<dbReference type="InterPro" id="IPR001478">
    <property type="entry name" value="PDZ"/>
</dbReference>
<dbReference type="GO" id="GO:0035556">
    <property type="term" value="P:intracellular signal transduction"/>
    <property type="evidence" value="ECO:0007669"/>
    <property type="project" value="TreeGrafter"/>
</dbReference>
<evidence type="ECO:0000256" key="4">
    <source>
        <dbReference type="ARBA" id="ARBA00022679"/>
    </source>
</evidence>
<dbReference type="SUPFAM" id="SSF56112">
    <property type="entry name" value="Protein kinase-like (PK-like)"/>
    <property type="match status" value="1"/>
</dbReference>
<evidence type="ECO:0000259" key="11">
    <source>
        <dbReference type="PROSITE" id="PS50011"/>
    </source>
</evidence>
<dbReference type="AlphaFoldDB" id="A0A7M7J525"/>
<keyword evidence="7" id="KW-0067">ATP-binding</keyword>
<evidence type="ECO:0000256" key="7">
    <source>
        <dbReference type="ARBA" id="ARBA00022840"/>
    </source>
</evidence>
<dbReference type="GO" id="GO:0005524">
    <property type="term" value="F:ATP binding"/>
    <property type="evidence" value="ECO:0007669"/>
    <property type="project" value="UniProtKB-KW"/>
</dbReference>
<comment type="catalytic activity">
    <reaction evidence="10">
        <text>L-seryl-[protein] + ATP = O-phospho-L-seryl-[protein] + ADP + H(+)</text>
        <dbReference type="Rhea" id="RHEA:17989"/>
        <dbReference type="Rhea" id="RHEA-COMP:9863"/>
        <dbReference type="Rhea" id="RHEA-COMP:11604"/>
        <dbReference type="ChEBI" id="CHEBI:15378"/>
        <dbReference type="ChEBI" id="CHEBI:29999"/>
        <dbReference type="ChEBI" id="CHEBI:30616"/>
        <dbReference type="ChEBI" id="CHEBI:83421"/>
        <dbReference type="ChEBI" id="CHEBI:456216"/>
        <dbReference type="EC" id="2.7.11.1"/>
    </reaction>
</comment>
<evidence type="ECO:0000259" key="12">
    <source>
        <dbReference type="PROSITE" id="PS50106"/>
    </source>
</evidence>
<comment type="catalytic activity">
    <reaction evidence="9">
        <text>L-threonyl-[protein] + ATP = O-phospho-L-threonyl-[protein] + ADP + H(+)</text>
        <dbReference type="Rhea" id="RHEA:46608"/>
        <dbReference type="Rhea" id="RHEA-COMP:11060"/>
        <dbReference type="Rhea" id="RHEA-COMP:11605"/>
        <dbReference type="ChEBI" id="CHEBI:15378"/>
        <dbReference type="ChEBI" id="CHEBI:30013"/>
        <dbReference type="ChEBI" id="CHEBI:30616"/>
        <dbReference type="ChEBI" id="CHEBI:61977"/>
        <dbReference type="ChEBI" id="CHEBI:456216"/>
        <dbReference type="EC" id="2.7.11.1"/>
    </reaction>
</comment>
<evidence type="ECO:0000256" key="8">
    <source>
        <dbReference type="ARBA" id="ARBA00033099"/>
    </source>
</evidence>
<accession>A0A7M7J525</accession>
<dbReference type="Proteomes" id="UP000594260">
    <property type="component" value="Unplaced"/>
</dbReference>
<dbReference type="InParanoid" id="A0A7M7J525"/>
<feature type="domain" description="Protein kinase" evidence="11">
    <location>
        <begin position="117"/>
        <end position="404"/>
    </location>
</feature>
<dbReference type="InterPro" id="IPR000719">
    <property type="entry name" value="Prot_kinase_dom"/>
</dbReference>